<evidence type="ECO:0000313" key="3">
    <source>
        <dbReference type="Proteomes" id="UP000324222"/>
    </source>
</evidence>
<dbReference type="EMBL" id="VSRR010004482">
    <property type="protein sequence ID" value="MPC39799.1"/>
    <property type="molecule type" value="Genomic_DNA"/>
</dbReference>
<accession>A0A5B7F3H8</accession>
<proteinExistence type="predicted"/>
<gene>
    <name evidence="2" type="ORF">E2C01_033348</name>
</gene>
<feature type="region of interest" description="Disordered" evidence="1">
    <location>
        <begin position="1"/>
        <end position="23"/>
    </location>
</feature>
<organism evidence="2 3">
    <name type="scientific">Portunus trituberculatus</name>
    <name type="common">Swimming crab</name>
    <name type="synonym">Neptunus trituberculatus</name>
    <dbReference type="NCBI Taxonomy" id="210409"/>
    <lineage>
        <taxon>Eukaryota</taxon>
        <taxon>Metazoa</taxon>
        <taxon>Ecdysozoa</taxon>
        <taxon>Arthropoda</taxon>
        <taxon>Crustacea</taxon>
        <taxon>Multicrustacea</taxon>
        <taxon>Malacostraca</taxon>
        <taxon>Eumalacostraca</taxon>
        <taxon>Eucarida</taxon>
        <taxon>Decapoda</taxon>
        <taxon>Pleocyemata</taxon>
        <taxon>Brachyura</taxon>
        <taxon>Eubrachyura</taxon>
        <taxon>Portunoidea</taxon>
        <taxon>Portunidae</taxon>
        <taxon>Portuninae</taxon>
        <taxon>Portunus</taxon>
    </lineage>
</organism>
<protein>
    <submittedName>
        <fullName evidence="2">Uncharacterized protein</fullName>
    </submittedName>
</protein>
<name>A0A5B7F3H8_PORTR</name>
<dbReference type="AlphaFoldDB" id="A0A5B7F3H8"/>
<sequence length="66" mass="7395">MEQVSTRRYREYPGHSTLGNVTGLGDPGGGWKRSCLLQLRRFDRPCVGCAGASQPRHTALRFHHSE</sequence>
<evidence type="ECO:0000256" key="1">
    <source>
        <dbReference type="SAM" id="MobiDB-lite"/>
    </source>
</evidence>
<evidence type="ECO:0000313" key="2">
    <source>
        <dbReference type="EMBL" id="MPC39799.1"/>
    </source>
</evidence>
<reference evidence="2 3" key="1">
    <citation type="submission" date="2019-05" db="EMBL/GenBank/DDBJ databases">
        <title>Another draft genome of Portunus trituberculatus and its Hox gene families provides insights of decapod evolution.</title>
        <authorList>
            <person name="Jeong J.-H."/>
            <person name="Song I."/>
            <person name="Kim S."/>
            <person name="Choi T."/>
            <person name="Kim D."/>
            <person name="Ryu S."/>
            <person name="Kim W."/>
        </authorList>
    </citation>
    <scope>NUCLEOTIDE SEQUENCE [LARGE SCALE GENOMIC DNA]</scope>
    <source>
        <tissue evidence="2">Muscle</tissue>
    </source>
</reference>
<keyword evidence="3" id="KW-1185">Reference proteome</keyword>
<dbReference type="Proteomes" id="UP000324222">
    <property type="component" value="Unassembled WGS sequence"/>
</dbReference>
<comment type="caution">
    <text evidence="2">The sequence shown here is derived from an EMBL/GenBank/DDBJ whole genome shotgun (WGS) entry which is preliminary data.</text>
</comment>